<dbReference type="InterPro" id="IPR041657">
    <property type="entry name" value="HTH_17"/>
</dbReference>
<feature type="domain" description="Helix-turn-helix" evidence="1">
    <location>
        <begin position="64"/>
        <end position="112"/>
    </location>
</feature>
<dbReference type="GO" id="GO:0003677">
    <property type="term" value="F:DNA binding"/>
    <property type="evidence" value="ECO:0007669"/>
    <property type="project" value="UniProtKB-KW"/>
</dbReference>
<dbReference type="AlphaFoldDB" id="A0A1S9TKW3"/>
<comment type="caution">
    <text evidence="2">The sequence shown here is derived from an EMBL/GenBank/DDBJ whole genome shotgun (WGS) entry which is preliminary data.</text>
</comment>
<dbReference type="EMBL" id="MUAJ01000030">
    <property type="protein sequence ID" value="OOR10201.1"/>
    <property type="molecule type" value="Genomic_DNA"/>
</dbReference>
<protein>
    <submittedName>
        <fullName evidence="2">DNA-binding protein</fullName>
    </submittedName>
</protein>
<evidence type="ECO:0000313" key="3">
    <source>
        <dbReference type="Proteomes" id="UP000190906"/>
    </source>
</evidence>
<keyword evidence="2" id="KW-0238">DNA-binding</keyword>
<accession>A0A1S9TKW3</accession>
<dbReference type="Proteomes" id="UP000190906">
    <property type="component" value="Unassembled WGS sequence"/>
</dbReference>
<reference evidence="2 3" key="1">
    <citation type="submission" date="2017-01" db="EMBL/GenBank/DDBJ databases">
        <title>Bacillus cereus isolates.</title>
        <authorList>
            <person name="Beno S.M."/>
        </authorList>
    </citation>
    <scope>NUCLEOTIDE SEQUENCE [LARGE SCALE GENOMIC DNA]</scope>
    <source>
        <strain evidence="2 3">FSL H8-0485</strain>
    </source>
</reference>
<evidence type="ECO:0000313" key="2">
    <source>
        <dbReference type="EMBL" id="OOR10201.1"/>
    </source>
</evidence>
<dbReference type="RefSeq" id="WP_078205268.1">
    <property type="nucleotide sequence ID" value="NZ_MUAJ01000030.1"/>
</dbReference>
<sequence>MNNSTIQIALSITKLSAQKGWSEEGFWEAIELLRFNKEDERQTTVEKLDSIPVTRDSTNDYPIMLKVDHVAEVLGISQRKAYDIMDQKGFPLVKIGRKKVVPKEAFFNWVERSATA</sequence>
<dbReference type="Pfam" id="PF12728">
    <property type="entry name" value="HTH_17"/>
    <property type="match status" value="1"/>
</dbReference>
<name>A0A1S9TKW3_BACCE</name>
<evidence type="ECO:0000259" key="1">
    <source>
        <dbReference type="Pfam" id="PF12728"/>
    </source>
</evidence>
<organism evidence="2 3">
    <name type="scientific">Bacillus cereus</name>
    <dbReference type="NCBI Taxonomy" id="1396"/>
    <lineage>
        <taxon>Bacteria</taxon>
        <taxon>Bacillati</taxon>
        <taxon>Bacillota</taxon>
        <taxon>Bacilli</taxon>
        <taxon>Bacillales</taxon>
        <taxon>Bacillaceae</taxon>
        <taxon>Bacillus</taxon>
        <taxon>Bacillus cereus group</taxon>
    </lineage>
</organism>
<gene>
    <name evidence="2" type="ORF">BW897_23990</name>
</gene>
<proteinExistence type="predicted"/>